<evidence type="ECO:0000259" key="6">
    <source>
        <dbReference type="Pfam" id="PF00728"/>
    </source>
</evidence>
<comment type="catalytic activity">
    <reaction evidence="1">
        <text>Hydrolysis of terminal non-reducing N-acetyl-D-hexosamine residues in N-acetyl-beta-D-hexosaminides.</text>
        <dbReference type="EC" id="3.2.1.52"/>
    </reaction>
</comment>
<name>A0A7N2R276_QUELO</name>
<dbReference type="Proteomes" id="UP000594261">
    <property type="component" value="Chromosome 4"/>
</dbReference>
<dbReference type="AlphaFoldDB" id="A0A7N2R276"/>
<evidence type="ECO:0000313" key="8">
    <source>
        <dbReference type="Proteomes" id="UP000594261"/>
    </source>
</evidence>
<evidence type="ECO:0000256" key="1">
    <source>
        <dbReference type="ARBA" id="ARBA00001231"/>
    </source>
</evidence>
<dbReference type="GO" id="GO:0016020">
    <property type="term" value="C:membrane"/>
    <property type="evidence" value="ECO:0007669"/>
    <property type="project" value="TreeGrafter"/>
</dbReference>
<dbReference type="Gramene" id="QL04p002203:mrna">
    <property type="protein sequence ID" value="QL04p002203:mrna"/>
    <property type="gene ID" value="QL04p002203"/>
</dbReference>
<keyword evidence="5" id="KW-0378">Hydrolase</keyword>
<dbReference type="GO" id="GO:0030203">
    <property type="term" value="P:glycosaminoglycan metabolic process"/>
    <property type="evidence" value="ECO:0007669"/>
    <property type="project" value="TreeGrafter"/>
</dbReference>
<dbReference type="SUPFAM" id="SSF51445">
    <property type="entry name" value="(Trans)glycosidases"/>
    <property type="match status" value="1"/>
</dbReference>
<accession>A0A7N2R276</accession>
<dbReference type="GO" id="GO:0004563">
    <property type="term" value="F:beta-N-acetylhexosaminidase activity"/>
    <property type="evidence" value="ECO:0007669"/>
    <property type="project" value="UniProtKB-EC"/>
</dbReference>
<feature type="domain" description="Glycoside hydrolase family 20 catalytic" evidence="6">
    <location>
        <begin position="3"/>
        <end position="93"/>
    </location>
</feature>
<evidence type="ECO:0000256" key="2">
    <source>
        <dbReference type="ARBA" id="ARBA00006285"/>
    </source>
</evidence>
<dbReference type="InterPro" id="IPR025705">
    <property type="entry name" value="Beta_hexosaminidase_sua/sub"/>
</dbReference>
<evidence type="ECO:0000313" key="7">
    <source>
        <dbReference type="EnsemblPlants" id="QL04p002203:mrna"/>
    </source>
</evidence>
<dbReference type="InParanoid" id="A0A7N2R276"/>
<dbReference type="PANTHER" id="PTHR22600:SF26">
    <property type="entry name" value="BETA-N-ACETYLHEXOSAMINIDASE"/>
    <property type="match status" value="1"/>
</dbReference>
<keyword evidence="4" id="KW-0732">Signal</keyword>
<protein>
    <recommendedName>
        <fullName evidence="3">beta-N-acetylhexosaminidase</fullName>
        <ecNumber evidence="3">3.2.1.52</ecNumber>
    </recommendedName>
</protein>
<evidence type="ECO:0000256" key="4">
    <source>
        <dbReference type="ARBA" id="ARBA00022729"/>
    </source>
</evidence>
<keyword evidence="8" id="KW-1185">Reference proteome</keyword>
<comment type="similarity">
    <text evidence="2">Belongs to the glycosyl hydrolase 20 family.</text>
</comment>
<dbReference type="GO" id="GO:0005975">
    <property type="term" value="P:carbohydrate metabolic process"/>
    <property type="evidence" value="ECO:0007669"/>
    <property type="project" value="InterPro"/>
</dbReference>
<dbReference type="EnsemblPlants" id="QL04p002203:mrna">
    <property type="protein sequence ID" value="QL04p002203:mrna"/>
    <property type="gene ID" value="QL04p002203"/>
</dbReference>
<dbReference type="Gene3D" id="3.20.20.80">
    <property type="entry name" value="Glycosidases"/>
    <property type="match status" value="1"/>
</dbReference>
<dbReference type="InterPro" id="IPR017853">
    <property type="entry name" value="GH"/>
</dbReference>
<dbReference type="PANTHER" id="PTHR22600">
    <property type="entry name" value="BETA-HEXOSAMINIDASE"/>
    <property type="match status" value="1"/>
</dbReference>
<reference evidence="7" key="2">
    <citation type="submission" date="2021-01" db="UniProtKB">
        <authorList>
            <consortium name="EnsemblPlants"/>
        </authorList>
    </citation>
    <scope>IDENTIFICATION</scope>
</reference>
<proteinExistence type="inferred from homology"/>
<dbReference type="EC" id="3.2.1.52" evidence="3"/>
<dbReference type="Pfam" id="PF00728">
    <property type="entry name" value="Glyco_hydro_20"/>
    <property type="match status" value="1"/>
</dbReference>
<sequence length="94" mass="10398">MLDFYYLDCGHGDFVGNDSQYDQQTSVNSGNGGSWCAPLKTWQIIYDYDITYGLSKEEANLVLGGEVSLWSEQVDPAILNTGIWPRALATAETL</sequence>
<organism evidence="7 8">
    <name type="scientific">Quercus lobata</name>
    <name type="common">Valley oak</name>
    <dbReference type="NCBI Taxonomy" id="97700"/>
    <lineage>
        <taxon>Eukaryota</taxon>
        <taxon>Viridiplantae</taxon>
        <taxon>Streptophyta</taxon>
        <taxon>Embryophyta</taxon>
        <taxon>Tracheophyta</taxon>
        <taxon>Spermatophyta</taxon>
        <taxon>Magnoliopsida</taxon>
        <taxon>eudicotyledons</taxon>
        <taxon>Gunneridae</taxon>
        <taxon>Pentapetalae</taxon>
        <taxon>rosids</taxon>
        <taxon>fabids</taxon>
        <taxon>Fagales</taxon>
        <taxon>Fagaceae</taxon>
        <taxon>Quercus</taxon>
    </lineage>
</organism>
<reference evidence="7 8" key="1">
    <citation type="journal article" date="2016" name="G3 (Bethesda)">
        <title>First Draft Assembly and Annotation of the Genome of a California Endemic Oak Quercus lobata Nee (Fagaceae).</title>
        <authorList>
            <person name="Sork V.L."/>
            <person name="Fitz-Gibbon S.T."/>
            <person name="Puiu D."/>
            <person name="Crepeau M."/>
            <person name="Gugger P.F."/>
            <person name="Sherman R."/>
            <person name="Stevens K."/>
            <person name="Langley C.H."/>
            <person name="Pellegrini M."/>
            <person name="Salzberg S.L."/>
        </authorList>
    </citation>
    <scope>NUCLEOTIDE SEQUENCE [LARGE SCALE GENOMIC DNA]</scope>
    <source>
        <strain evidence="7 8">cv. SW786</strain>
    </source>
</reference>
<dbReference type="EMBL" id="LRBV02000004">
    <property type="status" value="NOT_ANNOTATED_CDS"/>
    <property type="molecule type" value="Genomic_DNA"/>
</dbReference>
<dbReference type="InterPro" id="IPR015883">
    <property type="entry name" value="Glyco_hydro_20_cat"/>
</dbReference>
<evidence type="ECO:0000256" key="3">
    <source>
        <dbReference type="ARBA" id="ARBA00012663"/>
    </source>
</evidence>
<evidence type="ECO:0000256" key="5">
    <source>
        <dbReference type="ARBA" id="ARBA00022801"/>
    </source>
</evidence>